<proteinExistence type="predicted"/>
<gene>
    <name evidence="1" type="ORF">PALI_b0396</name>
</gene>
<dbReference type="EMBL" id="AQGU01000029">
    <property type="protein sequence ID" value="MBE0361424.1"/>
    <property type="molecule type" value="Genomic_DNA"/>
</dbReference>
<comment type="caution">
    <text evidence="1">The sequence shown here is derived from an EMBL/GenBank/DDBJ whole genome shotgun (WGS) entry which is preliminary data.</text>
</comment>
<name>A0ABR9E482_9GAMM</name>
<evidence type="ECO:0000313" key="2">
    <source>
        <dbReference type="Proteomes" id="UP000648482"/>
    </source>
</evidence>
<sequence>MQLWFYQRSTDKHTQLTLNGGYSGRIIDKHLYYSKFNVDGIWHMAYGIWHMA</sequence>
<evidence type="ECO:0000313" key="1">
    <source>
        <dbReference type="EMBL" id="MBE0361424.1"/>
    </source>
</evidence>
<dbReference type="Proteomes" id="UP000648482">
    <property type="component" value="Unassembled WGS sequence"/>
</dbReference>
<protein>
    <submittedName>
        <fullName evidence="1">Uncharacterized protein</fullName>
    </submittedName>
</protein>
<organism evidence="1 2">
    <name type="scientific">Pseudoalteromonas aliena SW19</name>
    <dbReference type="NCBI Taxonomy" id="1314866"/>
    <lineage>
        <taxon>Bacteria</taxon>
        <taxon>Pseudomonadati</taxon>
        <taxon>Pseudomonadota</taxon>
        <taxon>Gammaproteobacteria</taxon>
        <taxon>Alteromonadales</taxon>
        <taxon>Pseudoalteromonadaceae</taxon>
        <taxon>Pseudoalteromonas</taxon>
    </lineage>
</organism>
<keyword evidence="2" id="KW-1185">Reference proteome</keyword>
<accession>A0ABR9E482</accession>
<reference evidence="1 2" key="1">
    <citation type="submission" date="2015-06" db="EMBL/GenBank/DDBJ databases">
        <title>Genome sequence of Pseudoalteromonas aliena.</title>
        <authorList>
            <person name="Xie B.-B."/>
            <person name="Rong J.-C."/>
            <person name="Qin Q.-L."/>
            <person name="Zhang Y.-Z."/>
        </authorList>
    </citation>
    <scope>NUCLEOTIDE SEQUENCE [LARGE SCALE GENOMIC DNA]</scope>
    <source>
        <strain evidence="1 2">SW19</strain>
    </source>
</reference>